<proteinExistence type="predicted"/>
<dbReference type="AlphaFoldDB" id="A0A1F6CRK0"/>
<evidence type="ECO:0000313" key="2">
    <source>
        <dbReference type="Proteomes" id="UP000176445"/>
    </source>
</evidence>
<evidence type="ECO:0000313" key="1">
    <source>
        <dbReference type="EMBL" id="OGG51773.1"/>
    </source>
</evidence>
<protein>
    <submittedName>
        <fullName evidence="1">Uncharacterized protein</fullName>
    </submittedName>
</protein>
<gene>
    <name evidence="1" type="ORF">A2704_02000</name>
</gene>
<sequence length="251" mass="27441">MDLSVPNKGTGSPQDLVLAHQQAIIACAIKVFNRTWEAFYLSDKGIPPWKDRAAVVAYMLDRDTKATASTIAAQIGCTVTKVPSLIQHASDAITNETPHMLQLLESITDTVNEKLADDEMVWHRSLSASALEKAKTDPLLERVLKQAEAVIGISAAAILGTARAPEVVAARYAAIGVYWFLAPKASLDFVAKIFQKSLATPPNACRRLYRALRGEIEDEYFRTDAKQLMAAMGITDQSAFVDAMYDRGGRK</sequence>
<name>A0A1F6CRK0_9BACT</name>
<comment type="caution">
    <text evidence="1">The sequence shown here is derived from an EMBL/GenBank/DDBJ whole genome shotgun (WGS) entry which is preliminary data.</text>
</comment>
<dbReference type="EMBL" id="MFKW01000016">
    <property type="protein sequence ID" value="OGG51773.1"/>
    <property type="molecule type" value="Genomic_DNA"/>
</dbReference>
<organism evidence="1 2">
    <name type="scientific">Candidatus Kaiserbacteria bacterium RIFCSPHIGHO2_01_FULL_54_36b</name>
    <dbReference type="NCBI Taxonomy" id="1798483"/>
    <lineage>
        <taxon>Bacteria</taxon>
        <taxon>Candidatus Kaiseribacteriota</taxon>
    </lineage>
</organism>
<dbReference type="Proteomes" id="UP000176445">
    <property type="component" value="Unassembled WGS sequence"/>
</dbReference>
<reference evidence="1 2" key="1">
    <citation type="journal article" date="2016" name="Nat. Commun.">
        <title>Thousands of microbial genomes shed light on interconnected biogeochemical processes in an aquifer system.</title>
        <authorList>
            <person name="Anantharaman K."/>
            <person name="Brown C.T."/>
            <person name="Hug L.A."/>
            <person name="Sharon I."/>
            <person name="Castelle C.J."/>
            <person name="Probst A.J."/>
            <person name="Thomas B.C."/>
            <person name="Singh A."/>
            <person name="Wilkins M.J."/>
            <person name="Karaoz U."/>
            <person name="Brodie E.L."/>
            <person name="Williams K.H."/>
            <person name="Hubbard S.S."/>
            <person name="Banfield J.F."/>
        </authorList>
    </citation>
    <scope>NUCLEOTIDE SEQUENCE [LARGE SCALE GENOMIC DNA]</scope>
</reference>
<accession>A0A1F6CRK0</accession>